<evidence type="ECO:0000256" key="1">
    <source>
        <dbReference type="ARBA" id="ARBA00010838"/>
    </source>
</evidence>
<dbReference type="Gene3D" id="3.20.20.80">
    <property type="entry name" value="Glycosidases"/>
    <property type="match status" value="1"/>
</dbReference>
<dbReference type="GO" id="GO:0008422">
    <property type="term" value="F:beta-glucosidase activity"/>
    <property type="evidence" value="ECO:0007669"/>
    <property type="project" value="TreeGrafter"/>
</dbReference>
<gene>
    <name evidence="5" type="ORF">RJ639_037394</name>
</gene>
<evidence type="ECO:0008006" key="7">
    <source>
        <dbReference type="Google" id="ProtNLM"/>
    </source>
</evidence>
<keyword evidence="2" id="KW-0378">Hydrolase</keyword>
<keyword evidence="3" id="KW-0326">Glycosidase</keyword>
<evidence type="ECO:0000256" key="3">
    <source>
        <dbReference type="ARBA" id="ARBA00023295"/>
    </source>
</evidence>
<evidence type="ECO:0000313" key="5">
    <source>
        <dbReference type="EMBL" id="KAK3031396.1"/>
    </source>
</evidence>
<dbReference type="PANTHER" id="PTHR10353:SF137">
    <property type="entry name" value="MYROSINASE 3-RELATED"/>
    <property type="match status" value="1"/>
</dbReference>
<name>A0AA89BGU1_9ASTE</name>
<sequence length="304" mass="34961">EDVQILKKIGLKAFRFSISWSRVLPIFRWKAGWRRERGRSQILYNDLIDELHANASFLSTKEVFLKGIEPFVTLFHWDVPQALEDKYGGFLSPNIIAHFRDYAELCFWKFGDRVKHWLTFNEPSILRNAPGRGGTSPEHIKGPLRHHQCSVWHESLRQFHNSEATEIGDPGVEPYKVSHNQLLAHAFAVKLYKENFQIGIVLTSARVEPLEEGNPKDINARQRALDFTLGWFIGPLTNGEYPSSMTTRVGNRLPRFATTDINVLKGSFDFIGINYYTGEYATDAPIPIGGKKNKLHDRRRGYDY</sequence>
<protein>
    <recommendedName>
        <fullName evidence="7">Beta-glucosidase</fullName>
    </recommendedName>
</protein>
<dbReference type="AlphaFoldDB" id="A0AA89BGU1"/>
<feature type="non-terminal residue" evidence="5">
    <location>
        <position position="1"/>
    </location>
</feature>
<dbReference type="InterPro" id="IPR017853">
    <property type="entry name" value="GH"/>
</dbReference>
<evidence type="ECO:0000256" key="4">
    <source>
        <dbReference type="RuleBase" id="RU003690"/>
    </source>
</evidence>
<dbReference type="Pfam" id="PF00232">
    <property type="entry name" value="Glyco_hydro_1"/>
    <property type="match status" value="1"/>
</dbReference>
<evidence type="ECO:0000256" key="2">
    <source>
        <dbReference type="ARBA" id="ARBA00022801"/>
    </source>
</evidence>
<dbReference type="Proteomes" id="UP001188597">
    <property type="component" value="Unassembled WGS sequence"/>
</dbReference>
<comment type="similarity">
    <text evidence="1 4">Belongs to the glycosyl hydrolase 1 family.</text>
</comment>
<dbReference type="EMBL" id="JAVXUP010000307">
    <property type="protein sequence ID" value="KAK3031396.1"/>
    <property type="molecule type" value="Genomic_DNA"/>
</dbReference>
<accession>A0AA89BGU1</accession>
<dbReference type="GO" id="GO:0005975">
    <property type="term" value="P:carbohydrate metabolic process"/>
    <property type="evidence" value="ECO:0007669"/>
    <property type="project" value="InterPro"/>
</dbReference>
<proteinExistence type="inferred from homology"/>
<dbReference type="SUPFAM" id="SSF51445">
    <property type="entry name" value="(Trans)glycosidases"/>
    <property type="match status" value="1"/>
</dbReference>
<dbReference type="PANTHER" id="PTHR10353">
    <property type="entry name" value="GLYCOSYL HYDROLASE"/>
    <property type="match status" value="1"/>
</dbReference>
<reference evidence="5" key="1">
    <citation type="submission" date="2022-12" db="EMBL/GenBank/DDBJ databases">
        <title>Draft genome assemblies for two species of Escallonia (Escalloniales).</title>
        <authorList>
            <person name="Chanderbali A."/>
            <person name="Dervinis C."/>
            <person name="Anghel I."/>
            <person name="Soltis D."/>
            <person name="Soltis P."/>
            <person name="Zapata F."/>
        </authorList>
    </citation>
    <scope>NUCLEOTIDE SEQUENCE</scope>
    <source>
        <strain evidence="5">UCBG64.0493</strain>
        <tissue evidence="5">Leaf</tissue>
    </source>
</reference>
<feature type="non-terminal residue" evidence="5">
    <location>
        <position position="304"/>
    </location>
</feature>
<dbReference type="InterPro" id="IPR001360">
    <property type="entry name" value="Glyco_hydro_1"/>
</dbReference>
<comment type="caution">
    <text evidence="5">The sequence shown here is derived from an EMBL/GenBank/DDBJ whole genome shotgun (WGS) entry which is preliminary data.</text>
</comment>
<keyword evidence="6" id="KW-1185">Reference proteome</keyword>
<organism evidence="5 6">
    <name type="scientific">Escallonia herrerae</name>
    <dbReference type="NCBI Taxonomy" id="1293975"/>
    <lineage>
        <taxon>Eukaryota</taxon>
        <taxon>Viridiplantae</taxon>
        <taxon>Streptophyta</taxon>
        <taxon>Embryophyta</taxon>
        <taxon>Tracheophyta</taxon>
        <taxon>Spermatophyta</taxon>
        <taxon>Magnoliopsida</taxon>
        <taxon>eudicotyledons</taxon>
        <taxon>Gunneridae</taxon>
        <taxon>Pentapetalae</taxon>
        <taxon>asterids</taxon>
        <taxon>campanulids</taxon>
        <taxon>Escalloniales</taxon>
        <taxon>Escalloniaceae</taxon>
        <taxon>Escallonia</taxon>
    </lineage>
</organism>
<evidence type="ECO:0000313" key="6">
    <source>
        <dbReference type="Proteomes" id="UP001188597"/>
    </source>
</evidence>